<evidence type="ECO:0000259" key="2">
    <source>
        <dbReference type="Pfam" id="PF07811"/>
    </source>
</evidence>
<keyword evidence="1" id="KW-1133">Transmembrane helix</keyword>
<feature type="transmembrane region" description="Helical" evidence="1">
    <location>
        <begin position="12"/>
        <end position="38"/>
    </location>
</feature>
<feature type="domain" description="TadE-like" evidence="2">
    <location>
        <begin position="11"/>
        <end position="53"/>
    </location>
</feature>
<organism evidence="3">
    <name type="scientific">freshwater metagenome</name>
    <dbReference type="NCBI Taxonomy" id="449393"/>
    <lineage>
        <taxon>unclassified sequences</taxon>
        <taxon>metagenomes</taxon>
        <taxon>ecological metagenomes</taxon>
    </lineage>
</organism>
<dbReference type="EMBL" id="CAFBMW010000002">
    <property type="protein sequence ID" value="CAB4915577.1"/>
    <property type="molecule type" value="Genomic_DNA"/>
</dbReference>
<dbReference type="Pfam" id="PF07811">
    <property type="entry name" value="TadE"/>
    <property type="match status" value="1"/>
</dbReference>
<proteinExistence type="predicted"/>
<accession>A0A6J7H3L1</accession>
<sequence>MPISRRRGERGASAVEFALVVPLLLAILFAMIDFGFAINRYTMLNNATREGVRAASLSASGSEVDKVVNDALSDLKGKVSVTVTCQTPLGGTCGSWDANHTTGGVAVVTTTYQHAWLTPVGKAISSTLTLTKTSQMRIE</sequence>
<gene>
    <name evidence="3" type="ORF">UFOPK3662_00274</name>
</gene>
<reference evidence="3" key="1">
    <citation type="submission" date="2020-05" db="EMBL/GenBank/DDBJ databases">
        <authorList>
            <person name="Chiriac C."/>
            <person name="Salcher M."/>
            <person name="Ghai R."/>
            <person name="Kavagutti S V."/>
        </authorList>
    </citation>
    <scope>NUCLEOTIDE SEQUENCE</scope>
</reference>
<keyword evidence="1" id="KW-0812">Transmembrane</keyword>
<dbReference type="AlphaFoldDB" id="A0A6J7H3L1"/>
<evidence type="ECO:0000313" key="3">
    <source>
        <dbReference type="EMBL" id="CAB4915577.1"/>
    </source>
</evidence>
<evidence type="ECO:0000256" key="1">
    <source>
        <dbReference type="SAM" id="Phobius"/>
    </source>
</evidence>
<dbReference type="InterPro" id="IPR012495">
    <property type="entry name" value="TadE-like_dom"/>
</dbReference>
<protein>
    <submittedName>
        <fullName evidence="3">Unannotated protein</fullName>
    </submittedName>
</protein>
<keyword evidence="1" id="KW-0472">Membrane</keyword>
<name>A0A6J7H3L1_9ZZZZ</name>